<dbReference type="SMART" id="SM00501">
    <property type="entry name" value="BRIGHT"/>
    <property type="match status" value="1"/>
</dbReference>
<dbReference type="GO" id="GO:0003677">
    <property type="term" value="F:DNA binding"/>
    <property type="evidence" value="ECO:0007669"/>
    <property type="project" value="InterPro"/>
</dbReference>
<dbReference type="InterPro" id="IPR004198">
    <property type="entry name" value="Znf_C5HC2"/>
</dbReference>
<feature type="compositionally biased region" description="Polar residues" evidence="3">
    <location>
        <begin position="53"/>
        <end position="62"/>
    </location>
</feature>
<evidence type="ECO:0000313" key="7">
    <source>
        <dbReference type="Proteomes" id="UP000829999"/>
    </source>
</evidence>
<organism evidence="7 8">
    <name type="scientific">Spodoptera frugiperda</name>
    <name type="common">Fall armyworm</name>
    <dbReference type="NCBI Taxonomy" id="7108"/>
    <lineage>
        <taxon>Eukaryota</taxon>
        <taxon>Metazoa</taxon>
        <taxon>Ecdysozoa</taxon>
        <taxon>Arthropoda</taxon>
        <taxon>Hexapoda</taxon>
        <taxon>Insecta</taxon>
        <taxon>Pterygota</taxon>
        <taxon>Neoptera</taxon>
        <taxon>Endopterygota</taxon>
        <taxon>Lepidoptera</taxon>
        <taxon>Glossata</taxon>
        <taxon>Ditrysia</taxon>
        <taxon>Noctuoidea</taxon>
        <taxon>Noctuidae</taxon>
        <taxon>Amphipyrinae</taxon>
        <taxon>Spodoptera</taxon>
    </lineage>
</organism>
<feature type="domain" description="JmjN" evidence="5">
    <location>
        <begin position="613"/>
        <end position="654"/>
    </location>
</feature>
<feature type="compositionally biased region" description="Low complexity" evidence="3">
    <location>
        <begin position="35"/>
        <end position="52"/>
    </location>
</feature>
<dbReference type="GO" id="GO:0000785">
    <property type="term" value="C:chromatin"/>
    <property type="evidence" value="ECO:0007669"/>
    <property type="project" value="TreeGrafter"/>
</dbReference>
<evidence type="ECO:0000259" key="4">
    <source>
        <dbReference type="PROSITE" id="PS51011"/>
    </source>
</evidence>
<feature type="compositionally biased region" description="Polar residues" evidence="3">
    <location>
        <begin position="182"/>
        <end position="191"/>
    </location>
</feature>
<evidence type="ECO:0000259" key="6">
    <source>
        <dbReference type="PROSITE" id="PS51184"/>
    </source>
</evidence>
<dbReference type="Pfam" id="PF02375">
    <property type="entry name" value="JmjN"/>
    <property type="match status" value="1"/>
</dbReference>
<dbReference type="OrthoDB" id="8951118at2759"/>
<evidence type="ECO:0000256" key="1">
    <source>
        <dbReference type="ARBA" id="ARBA00004123"/>
    </source>
</evidence>
<dbReference type="InterPro" id="IPR003349">
    <property type="entry name" value="JmjN"/>
</dbReference>
<dbReference type="InterPro" id="IPR036431">
    <property type="entry name" value="ARID_dom_sf"/>
</dbReference>
<feature type="region of interest" description="Disordered" evidence="3">
    <location>
        <begin position="398"/>
        <end position="450"/>
    </location>
</feature>
<evidence type="ECO:0000259" key="5">
    <source>
        <dbReference type="PROSITE" id="PS51183"/>
    </source>
</evidence>
<dbReference type="Gene3D" id="2.60.120.650">
    <property type="entry name" value="Cupin"/>
    <property type="match status" value="2"/>
</dbReference>
<dbReference type="Proteomes" id="UP000829999">
    <property type="component" value="Chromosome 25"/>
</dbReference>
<dbReference type="RefSeq" id="XP_035431800.1">
    <property type="nucleotide sequence ID" value="XM_035575907.2"/>
</dbReference>
<dbReference type="PROSITE" id="PS51184">
    <property type="entry name" value="JMJC"/>
    <property type="match status" value="1"/>
</dbReference>
<proteinExistence type="predicted"/>
<dbReference type="GO" id="GO:0010468">
    <property type="term" value="P:regulation of gene expression"/>
    <property type="evidence" value="ECO:0007669"/>
    <property type="project" value="TreeGrafter"/>
</dbReference>
<dbReference type="Pfam" id="PF02373">
    <property type="entry name" value="JmjC"/>
    <property type="match status" value="1"/>
</dbReference>
<feature type="region of interest" description="Disordered" evidence="3">
    <location>
        <begin position="182"/>
        <end position="252"/>
    </location>
</feature>
<dbReference type="SMART" id="SM00558">
    <property type="entry name" value="JmjC"/>
    <property type="match status" value="1"/>
</dbReference>
<feature type="compositionally biased region" description="Polar residues" evidence="3">
    <location>
        <begin position="70"/>
        <end position="80"/>
    </location>
</feature>
<dbReference type="PROSITE" id="PS51011">
    <property type="entry name" value="ARID"/>
    <property type="match status" value="1"/>
</dbReference>
<accession>A0A9R0CWP0</accession>
<feature type="compositionally biased region" description="Basic residues" evidence="3">
    <location>
        <begin position="209"/>
        <end position="223"/>
    </location>
</feature>
<comment type="subcellular location">
    <subcellularLocation>
        <location evidence="1">Nucleus</location>
    </subcellularLocation>
</comment>
<dbReference type="PROSITE" id="PS51183">
    <property type="entry name" value="JMJN"/>
    <property type="match status" value="1"/>
</dbReference>
<gene>
    <name evidence="8" type="primary">LOC118263742</name>
</gene>
<dbReference type="InterPro" id="IPR001606">
    <property type="entry name" value="ARID_dom"/>
</dbReference>
<dbReference type="SMART" id="SM01014">
    <property type="entry name" value="ARID"/>
    <property type="match status" value="1"/>
</dbReference>
<evidence type="ECO:0000256" key="3">
    <source>
        <dbReference type="SAM" id="MobiDB-lite"/>
    </source>
</evidence>
<dbReference type="GeneID" id="118263742"/>
<dbReference type="AlphaFoldDB" id="A0A9R0CWP0"/>
<reference evidence="8" key="1">
    <citation type="submission" date="2025-08" db="UniProtKB">
        <authorList>
            <consortium name="RefSeq"/>
        </authorList>
    </citation>
    <scope>IDENTIFICATION</scope>
    <source>
        <tissue evidence="8">Whole larval tissue</tissue>
    </source>
</reference>
<feature type="domain" description="JmjC" evidence="6">
    <location>
        <begin position="899"/>
        <end position="1064"/>
    </location>
</feature>
<dbReference type="SMART" id="SM00545">
    <property type="entry name" value="JmjN"/>
    <property type="match status" value="1"/>
</dbReference>
<dbReference type="GO" id="GO:0005634">
    <property type="term" value="C:nucleus"/>
    <property type="evidence" value="ECO:0007669"/>
    <property type="project" value="UniProtKB-SubCell"/>
</dbReference>
<name>A0A9R0CWP0_SPOFR</name>
<feature type="region of interest" description="Disordered" evidence="3">
    <location>
        <begin position="567"/>
        <end position="602"/>
    </location>
</feature>
<evidence type="ECO:0000256" key="2">
    <source>
        <dbReference type="ARBA" id="ARBA00023242"/>
    </source>
</evidence>
<dbReference type="SUPFAM" id="SSF51197">
    <property type="entry name" value="Clavaminate synthase-like"/>
    <property type="match status" value="1"/>
</dbReference>
<feature type="compositionally biased region" description="Acidic residues" evidence="3">
    <location>
        <begin position="567"/>
        <end position="578"/>
    </location>
</feature>
<dbReference type="PANTHER" id="PTHR10694">
    <property type="entry name" value="LYSINE-SPECIFIC DEMETHYLASE"/>
    <property type="match status" value="1"/>
</dbReference>
<evidence type="ECO:0000313" key="8">
    <source>
        <dbReference type="RefSeq" id="XP_035431800.1"/>
    </source>
</evidence>
<dbReference type="PANTHER" id="PTHR10694:SF113">
    <property type="entry name" value="PROTEIN JUMONJI"/>
    <property type="match status" value="1"/>
</dbReference>
<dbReference type="GO" id="GO:0006338">
    <property type="term" value="P:chromatin remodeling"/>
    <property type="evidence" value="ECO:0007669"/>
    <property type="project" value="TreeGrafter"/>
</dbReference>
<sequence>MLKMCSDDSLADFIDGLELSFVDDELAGRTSSRQAAAVDDSGDAAQDASSAAPNNTTPTNLPESHEGVAGQQNRTTGSHTPSLPIVLLKRLCETNPCSDKTKSVAKPHELVVEETRDDKTVVGIEYNKADRRLLLGDSSISIKSSPGDFDCNDDECYTDSHVVDTLIDFLQSENGDQEPQTIEQHNLNEDINVTEPCTMDKESSTKGKSNTKGKANTKGKSCTKGKISNEGKAPRARGNANSKKSSNKGKTTRINTMNINEQKTYAMTLRQRRLSNGKVRAVTAKKLQALKGQLVTANINPSSEFSIDERLSRYCAQINKTNKKSTNKRGQTSDPFTPDMIFAAPSYPKRICVPLFLPDPISKRLQILPAERVAGPSGLQNTILEPVAASSGLQRVTTEPVAGPSGLQRVTTEPVARPSGLQRVTTEQVAGPSGPQKVISAPVAGPSGLQRVTTEPVGGPTGVQMAITEPVAGPSGLPFGSPSNLSKYISAQKRNTSERLQGIISKVYYENNPEVAHLVEQPRPNVEAPRPQANVEMPRAAVQSRIVDRHIIMLNNVYREGDDADIEANSDDQLEQDDYDGRGSDERISDDDLNESSADTTQTHAVGGVLHEGPVFRPTKEEFQNPMAYFMKIWDEACEIGICKVIPPPGWRPTSQSSDGLRFDIQRLYVSRILNRWGSSMRELACMKFCASRTNGSPCNTPTIGGMEVNLPKLYHSVQRHGGLQHVIGKKYWGRVARDMNLSTSLKFQNRLKYVYARYLLHYDSLSPTEGQVIFGMIEKAWSRKIQRLLDRALNPLRAQRRLMGLTDTEEEPEEHSPEMNAVKEAEDCIVRGPIMNYSRFKELAESTYSIVYGYGITRENNPLSLDQKEELYWRYVVQGNEHVCVATAAIDTGSDPSRGNSRTLTLKNISQNKHNILRFLGPVSGLTAPTLNLGMAFSTNCFYLDPHAVSSLDLLYKGDPRIWYAIPAKHSKNFRKAVSTLCPSFCQRKSLWLSPNTVMIPPQLLREYNVSVTRVVQEENEIILAFPYCYTSSINTGYSESESMNFAPVSWLHSAYEVFKEARENGECTTFSLEELLVRIGKASDVDRTTLMVAQPIFDKILRNELTNRLILQERGMKMVHRPEVHQPKNTGRRRRRNRTFIQEECEYCRATLFFSKVVGLVRNSYLCLEHALKLLTVKKMPITEDMQIVTKVTIEELNNINDDMKRRIENGEELEPEGDNNN</sequence>
<dbReference type="Pfam" id="PF02928">
    <property type="entry name" value="zf-C5HC2"/>
    <property type="match status" value="1"/>
</dbReference>
<dbReference type="Pfam" id="PF01388">
    <property type="entry name" value="ARID"/>
    <property type="match status" value="1"/>
</dbReference>
<dbReference type="InterPro" id="IPR003347">
    <property type="entry name" value="JmjC_dom"/>
</dbReference>
<dbReference type="SUPFAM" id="SSF46774">
    <property type="entry name" value="ARID-like"/>
    <property type="match status" value="1"/>
</dbReference>
<protein>
    <submittedName>
        <fullName evidence="8">Protein Jumonji isoform X1</fullName>
    </submittedName>
</protein>
<dbReference type="Gene3D" id="1.10.150.60">
    <property type="entry name" value="ARID DNA-binding domain"/>
    <property type="match status" value="1"/>
</dbReference>
<keyword evidence="7" id="KW-1185">Reference proteome</keyword>
<feature type="domain" description="ARID" evidence="4">
    <location>
        <begin position="676"/>
        <end position="768"/>
    </location>
</feature>
<feature type="region of interest" description="Disordered" evidence="3">
    <location>
        <begin position="32"/>
        <end position="80"/>
    </location>
</feature>
<keyword evidence="2" id="KW-0539">Nucleus</keyword>